<name>A0ABW4TD01_9ACTN</name>
<evidence type="ECO:0000313" key="1">
    <source>
        <dbReference type="EMBL" id="MFD1939696.1"/>
    </source>
</evidence>
<accession>A0ABW4TD01</accession>
<sequence length="107" mass="11850">MAAAELLVDLGPCDDNAHLYINGRQVVSTTLGETRRFQRDLPDGDYNFRLVVTNDGAWAWRAQLRLIINGTTLADITEVGGSGLFTGQVYSGEWQCRIVDGKLTEFD</sequence>
<dbReference type="EMBL" id="JBHUFV010000094">
    <property type="protein sequence ID" value="MFD1939696.1"/>
    <property type="molecule type" value="Genomic_DNA"/>
</dbReference>
<organism evidence="1 2">
    <name type="scientific">Nonomuraea mangrovi</name>
    <dbReference type="NCBI Taxonomy" id="2316207"/>
    <lineage>
        <taxon>Bacteria</taxon>
        <taxon>Bacillati</taxon>
        <taxon>Actinomycetota</taxon>
        <taxon>Actinomycetes</taxon>
        <taxon>Streptosporangiales</taxon>
        <taxon>Streptosporangiaceae</taxon>
        <taxon>Nonomuraea</taxon>
    </lineage>
</organism>
<gene>
    <name evidence="1" type="ORF">ACFSKW_50395</name>
</gene>
<comment type="caution">
    <text evidence="1">The sequence shown here is derived from an EMBL/GenBank/DDBJ whole genome shotgun (WGS) entry which is preliminary data.</text>
</comment>
<proteinExistence type="predicted"/>
<keyword evidence="2" id="KW-1185">Reference proteome</keyword>
<dbReference type="Proteomes" id="UP001597368">
    <property type="component" value="Unassembled WGS sequence"/>
</dbReference>
<evidence type="ECO:0000313" key="2">
    <source>
        <dbReference type="Proteomes" id="UP001597368"/>
    </source>
</evidence>
<protein>
    <submittedName>
        <fullName evidence="1">Uncharacterized protein</fullName>
    </submittedName>
</protein>
<dbReference type="RefSeq" id="WP_379582204.1">
    <property type="nucleotide sequence ID" value="NZ_JBHUFV010000094.1"/>
</dbReference>
<reference evidence="2" key="1">
    <citation type="journal article" date="2019" name="Int. J. Syst. Evol. Microbiol.">
        <title>The Global Catalogue of Microorganisms (GCM) 10K type strain sequencing project: providing services to taxonomists for standard genome sequencing and annotation.</title>
        <authorList>
            <consortium name="The Broad Institute Genomics Platform"/>
            <consortium name="The Broad Institute Genome Sequencing Center for Infectious Disease"/>
            <person name="Wu L."/>
            <person name="Ma J."/>
        </authorList>
    </citation>
    <scope>NUCLEOTIDE SEQUENCE [LARGE SCALE GENOMIC DNA]</scope>
    <source>
        <strain evidence="2">ICMP 6774ER</strain>
    </source>
</reference>